<sequence length="339" mass="36566">MTVVGCFFAHGQPAMLGDFLLTGDGRDAGVRKKITRLSPTVAVGWTGSMHAADRAVDGLRAALPARATRRQMEDALTGLDVADYVGPVSLVGWVIDPGFHRFKWDSALPGVVHWDEVWHVGSGGEVLDRMVGEQGLVAAPDSDQPVDEALLTVGTNLMADEVLGQGLRQLRIGHGYEMLLWSGESFEYVADVTYMTIRATFDGSGGVERLELLEPSFKYMVKDEMSVLCVFEPSTDRTALHLMTAVGAGDRAGAEAFIRGLVSQGVPALRSKFYGVFFDTRAPDYVGPLLAFVIRDDAQPSPPIVTERVPGTLELALPGDMLAWMHATVRADQESTTGA</sequence>
<name>A0A5B8UAF5_9ACTN</name>
<keyword evidence="2" id="KW-1185">Reference proteome</keyword>
<dbReference type="AlphaFoldDB" id="A0A5B8UAF5"/>
<organism evidence="1 2">
    <name type="scientific">Baekduia soli</name>
    <dbReference type="NCBI Taxonomy" id="496014"/>
    <lineage>
        <taxon>Bacteria</taxon>
        <taxon>Bacillati</taxon>
        <taxon>Actinomycetota</taxon>
        <taxon>Thermoleophilia</taxon>
        <taxon>Solirubrobacterales</taxon>
        <taxon>Baekduiaceae</taxon>
        <taxon>Baekduia</taxon>
    </lineage>
</organism>
<dbReference type="KEGG" id="bsol:FSW04_20110"/>
<reference evidence="1 2" key="1">
    <citation type="journal article" date="2018" name="J. Microbiol.">
        <title>Baekduia soli gen. nov., sp. nov., a novel bacterium isolated from the soil of Baekdu Mountain and proposal of a novel family name, Baekduiaceae fam. nov.</title>
        <authorList>
            <person name="An D.S."/>
            <person name="Siddiqi M.Z."/>
            <person name="Kim K.H."/>
            <person name="Yu H.S."/>
            <person name="Im W.T."/>
        </authorList>
    </citation>
    <scope>NUCLEOTIDE SEQUENCE [LARGE SCALE GENOMIC DNA]</scope>
    <source>
        <strain evidence="1 2">BR7-21</strain>
    </source>
</reference>
<proteinExistence type="predicted"/>
<dbReference type="Proteomes" id="UP000321805">
    <property type="component" value="Chromosome"/>
</dbReference>
<gene>
    <name evidence="1" type="ORF">FSW04_20110</name>
</gene>
<evidence type="ECO:0000313" key="1">
    <source>
        <dbReference type="EMBL" id="QEC49652.1"/>
    </source>
</evidence>
<evidence type="ECO:0000313" key="2">
    <source>
        <dbReference type="Proteomes" id="UP000321805"/>
    </source>
</evidence>
<protein>
    <submittedName>
        <fullName evidence="1">Uncharacterized protein</fullName>
    </submittedName>
</protein>
<dbReference type="OrthoDB" id="6943054at2"/>
<dbReference type="EMBL" id="CP042430">
    <property type="protein sequence ID" value="QEC49652.1"/>
    <property type="molecule type" value="Genomic_DNA"/>
</dbReference>
<accession>A0A5B8UAF5</accession>
<dbReference type="RefSeq" id="WP_146922017.1">
    <property type="nucleotide sequence ID" value="NZ_CP042430.1"/>
</dbReference>